<comment type="caution">
    <text evidence="1">The sequence shown here is derived from an EMBL/GenBank/DDBJ whole genome shotgun (WGS) entry which is preliminary data.</text>
</comment>
<name>X1B188_9ZZZZ</name>
<reference evidence="1" key="1">
    <citation type="journal article" date="2014" name="Front. Microbiol.">
        <title>High frequency of phylogenetically diverse reductive dehalogenase-homologous genes in deep subseafloor sedimentary metagenomes.</title>
        <authorList>
            <person name="Kawai M."/>
            <person name="Futagami T."/>
            <person name="Toyoda A."/>
            <person name="Takaki Y."/>
            <person name="Nishi S."/>
            <person name="Hori S."/>
            <person name="Arai W."/>
            <person name="Tsubouchi T."/>
            <person name="Morono Y."/>
            <person name="Uchiyama I."/>
            <person name="Ito T."/>
            <person name="Fujiyama A."/>
            <person name="Inagaki F."/>
            <person name="Takami H."/>
        </authorList>
    </citation>
    <scope>NUCLEOTIDE SEQUENCE</scope>
    <source>
        <strain evidence="1">Expedition CK06-06</strain>
    </source>
</reference>
<proteinExistence type="predicted"/>
<accession>X1B188</accession>
<dbReference type="EMBL" id="BART01013243">
    <property type="protein sequence ID" value="GAG89474.1"/>
    <property type="molecule type" value="Genomic_DNA"/>
</dbReference>
<dbReference type="AlphaFoldDB" id="X1B188"/>
<protein>
    <submittedName>
        <fullName evidence="1">Uncharacterized protein</fullName>
    </submittedName>
</protein>
<organism evidence="1">
    <name type="scientific">marine sediment metagenome</name>
    <dbReference type="NCBI Taxonomy" id="412755"/>
    <lineage>
        <taxon>unclassified sequences</taxon>
        <taxon>metagenomes</taxon>
        <taxon>ecological metagenomes</taxon>
    </lineage>
</organism>
<gene>
    <name evidence="1" type="ORF">S01H4_27201</name>
</gene>
<sequence>MTMILGAARTLPVVKPEQENLQKSVQFVVMLGIVIIQSVVKSEVEICQKHVRIVKQKPPENYMASIQENGFVANALVWHENIQ</sequence>
<evidence type="ECO:0000313" key="1">
    <source>
        <dbReference type="EMBL" id="GAG89474.1"/>
    </source>
</evidence>